<dbReference type="Proteomes" id="UP000277582">
    <property type="component" value="Unassembled WGS sequence"/>
</dbReference>
<protein>
    <submittedName>
        <fullName evidence="1">Uncharacterized protein</fullName>
    </submittedName>
</protein>
<dbReference type="EMBL" id="RCOS01000159">
    <property type="protein sequence ID" value="RSN72342.1"/>
    <property type="molecule type" value="Genomic_DNA"/>
</dbReference>
<accession>A0A429GEV9</accession>
<comment type="caution">
    <text evidence="1">The sequence shown here is derived from an EMBL/GenBank/DDBJ whole genome shotgun (WGS) entry which is preliminary data.</text>
</comment>
<reference evidence="1 2" key="1">
    <citation type="submission" date="2018-10" db="EMBL/GenBank/DDBJ databases">
        <title>Co-occurring genomic capacity for anaerobic methane metabolism and dissimilatory sulfite reduction discovered in the Korarchaeota.</title>
        <authorList>
            <person name="Mckay L.J."/>
            <person name="Dlakic M."/>
            <person name="Fields M.W."/>
            <person name="Delmont T.O."/>
            <person name="Eren A.M."/>
            <person name="Jay Z.J."/>
            <person name="Klingelsmith K.B."/>
            <person name="Rusch D.B."/>
            <person name="Inskeep W.P."/>
        </authorList>
    </citation>
    <scope>NUCLEOTIDE SEQUENCE [LARGE SCALE GENOMIC DNA]</scope>
    <source>
        <strain evidence="1 2">MDKW</strain>
    </source>
</reference>
<gene>
    <name evidence="1" type="ORF">D6D85_14200</name>
</gene>
<proteinExistence type="predicted"/>
<name>A0A429GEV9_9CREN</name>
<organism evidence="1 2">
    <name type="scientific">Candidatus Methanodesulfokora washburnensis</name>
    <dbReference type="NCBI Taxonomy" id="2478471"/>
    <lineage>
        <taxon>Archaea</taxon>
        <taxon>Thermoproteota</taxon>
        <taxon>Candidatus Korarchaeia</taxon>
        <taxon>Candidatus Korarchaeia incertae sedis</taxon>
        <taxon>Candidatus Methanodesulfokora</taxon>
    </lineage>
</organism>
<evidence type="ECO:0000313" key="2">
    <source>
        <dbReference type="Proteomes" id="UP000277582"/>
    </source>
</evidence>
<keyword evidence="2" id="KW-1185">Reference proteome</keyword>
<sequence>MDMVGHQYDPLIGIWVKSKPSHIQTFIRNWEDTHEAQAFLVYDLPPMLPQGGLIFLHAIKENKLSAYAKYVGCEYIKGWSSDYNLREQERNRIWRTYGNDKKRLHTHKEEEFKKFWEDQKGVRGLFLMEEVCEVPKKVSWDEEKRILKIYRPIGFSYKYLTATQVREFLELIGINMEIEVKGIESPIVRWHFK</sequence>
<dbReference type="AlphaFoldDB" id="A0A429GEV9"/>
<evidence type="ECO:0000313" key="1">
    <source>
        <dbReference type="EMBL" id="RSN72342.1"/>
    </source>
</evidence>